<dbReference type="KEGG" id="aac:Aaci_2986"/>
<geneLocation type="plasmid" evidence="1 2">
    <name>pAACI01</name>
</geneLocation>
<dbReference type="GO" id="GO:0051920">
    <property type="term" value="F:peroxiredoxin activity"/>
    <property type="evidence" value="ECO:0007669"/>
    <property type="project" value="InterPro"/>
</dbReference>
<dbReference type="Proteomes" id="UP000001917">
    <property type="component" value="Plasmid pAACI01"/>
</dbReference>
<dbReference type="Gene3D" id="1.20.1290.10">
    <property type="entry name" value="AhpD-like"/>
    <property type="match status" value="1"/>
</dbReference>
<dbReference type="AlphaFoldDB" id="C8WY95"/>
<dbReference type="SUPFAM" id="SSF69118">
    <property type="entry name" value="AhpD-like"/>
    <property type="match status" value="1"/>
</dbReference>
<evidence type="ECO:0000313" key="2">
    <source>
        <dbReference type="Proteomes" id="UP000001917"/>
    </source>
</evidence>
<keyword evidence="2" id="KW-1185">Reference proteome</keyword>
<protein>
    <recommendedName>
        <fullName evidence="3">Carboxymuconolactone decarboxylase</fullName>
    </recommendedName>
</protein>
<dbReference type="HOGENOM" id="CLU_177874_0_0_9"/>
<accession>C8WY95</accession>
<evidence type="ECO:0008006" key="3">
    <source>
        <dbReference type="Google" id="ProtNLM"/>
    </source>
</evidence>
<dbReference type="RefSeq" id="WP_015759717.1">
    <property type="nucleotide sequence ID" value="NC_013206.1"/>
</dbReference>
<dbReference type="InterPro" id="IPR029032">
    <property type="entry name" value="AhpD-like"/>
</dbReference>
<organism evidence="1 2">
    <name type="scientific">Alicyclobacillus acidocaldarius subsp. acidocaldarius (strain ATCC 27009 / DSM 446 / BCRC 14685 / JCM 5260 / KCTC 1825 / NBRC 15652 / NCIMB 11725 / NRRL B-14509 / 104-IA)</name>
    <name type="common">Bacillus acidocaldarius</name>
    <dbReference type="NCBI Taxonomy" id="521098"/>
    <lineage>
        <taxon>Bacteria</taxon>
        <taxon>Bacillati</taxon>
        <taxon>Bacillota</taxon>
        <taxon>Bacilli</taxon>
        <taxon>Bacillales</taxon>
        <taxon>Alicyclobacillaceae</taxon>
        <taxon>Alicyclobacillus</taxon>
    </lineage>
</organism>
<reference evidence="1 2" key="2">
    <citation type="journal article" date="2010" name="Stand. Genomic Sci.">
        <title>Complete genome sequence of Alicyclobacillus acidocaldarius type strain (104-IA).</title>
        <authorList>
            <person name="Mavromatis K."/>
            <person name="Sikorski J."/>
            <person name="Lapidus A."/>
            <person name="Glavina Del Rio T."/>
            <person name="Copeland A."/>
            <person name="Tice H."/>
            <person name="Cheng J.F."/>
            <person name="Lucas S."/>
            <person name="Chen F."/>
            <person name="Nolan M."/>
            <person name="Bruce D."/>
            <person name="Goodwin L."/>
            <person name="Pitluck S."/>
            <person name="Ivanova N."/>
            <person name="Ovchinnikova G."/>
            <person name="Pati A."/>
            <person name="Chen A."/>
            <person name="Palaniappan K."/>
            <person name="Land M."/>
            <person name="Hauser L."/>
            <person name="Chang Y.J."/>
            <person name="Jeffries C.D."/>
            <person name="Chain P."/>
            <person name="Meincke L."/>
            <person name="Sims D."/>
            <person name="Chertkov O."/>
            <person name="Han C."/>
            <person name="Brettin T."/>
            <person name="Detter J.C."/>
            <person name="Wahrenburg C."/>
            <person name="Rohde M."/>
            <person name="Pukall R."/>
            <person name="Goker M."/>
            <person name="Bristow J."/>
            <person name="Eisen J.A."/>
            <person name="Markowitz V."/>
            <person name="Hugenholtz P."/>
            <person name="Klenk H.P."/>
            <person name="Kyrpides N.C."/>
        </authorList>
    </citation>
    <scope>NUCLEOTIDE SEQUENCE [LARGE SCALE GENOMIC DNA]</scope>
    <source>
        <strain evidence="2">ATCC 27009 / DSM 446 / BCRC 14685 / JCM 5260 / KCTC 1825 / NBRC 15652 / NCIMB 11725 / NRRL B-14509 / 104-IA</strain>
        <plasmid evidence="1 2">pAACI01</plasmid>
    </source>
</reference>
<dbReference type="EMBL" id="CP001728">
    <property type="protein sequence ID" value="ACV59989.1"/>
    <property type="molecule type" value="Genomic_DNA"/>
</dbReference>
<reference evidence="2" key="1">
    <citation type="submission" date="2009-09" db="EMBL/GenBank/DDBJ databases">
        <title>The complete plasmid1 of Alicyclobacillus acidocaldarius subsp. acidocaldarius DSM 446.</title>
        <authorList>
            <consortium name="US DOE Joint Genome Institute (JGI-PGF)"/>
            <person name="Lucas S."/>
            <person name="Copeland A."/>
            <person name="Lapidus A."/>
            <person name="Glavina del Rio T."/>
            <person name="Dalin E."/>
            <person name="Tice H."/>
            <person name="Bruce D."/>
            <person name="Goodwin L."/>
            <person name="Pitluck S."/>
            <person name="Kyrpides N."/>
            <person name="Mavromatis K."/>
            <person name="Ivanova N."/>
            <person name="Ovchinnikova G."/>
            <person name="Chertkov O."/>
            <person name="Sims D."/>
            <person name="Brettin T."/>
            <person name="Detter J.C."/>
            <person name="Han C."/>
            <person name="Larimer F."/>
            <person name="Land M."/>
            <person name="Hauser L."/>
            <person name="Markowitz V."/>
            <person name="Cheng J.-F."/>
            <person name="Hugenholtz P."/>
            <person name="Woyke T."/>
            <person name="Wu D."/>
            <person name="Pukall R."/>
            <person name="Klenk H.-P."/>
            <person name="Eisen J.A."/>
        </authorList>
    </citation>
    <scope>NUCLEOTIDE SEQUENCE [LARGE SCALE GENOMIC DNA]</scope>
    <source>
        <strain evidence="2">ATCC 27009 / DSM 446 / BCRC 14685 / JCM 5260 / KCTC 1825 / NBRC 15652 / NCIMB 11725 / NRRL B-14509 / 104-IA</strain>
        <plasmid evidence="2">pAACI01</plasmid>
    </source>
</reference>
<proteinExistence type="predicted"/>
<keyword evidence="1" id="KW-0614">Plasmid</keyword>
<sequence>MIGLNSDINDLFSAFVKNALYEGKLSDRDKAIVQLALSYAFEDIEGLREAIVDAKQLGITNQEIGHICALVIVSRGQRIANLGQVSYSFGWKESSQSSCCK</sequence>
<gene>
    <name evidence="1" type="ordered locus">Aaci_2986</name>
</gene>
<evidence type="ECO:0000313" key="1">
    <source>
        <dbReference type="EMBL" id="ACV59989.1"/>
    </source>
</evidence>
<name>C8WY95_ALIAD</name>